<feature type="domain" description="Helicase ATP-binding" evidence="1">
    <location>
        <begin position="301"/>
        <end position="505"/>
    </location>
</feature>
<dbReference type="InterPro" id="IPR040980">
    <property type="entry name" value="SWI2_SNF2"/>
</dbReference>
<keyword evidence="2" id="KW-0255">Endonuclease</keyword>
<accession>A0A2S5KSR3</accession>
<dbReference type="SUPFAM" id="SSF52540">
    <property type="entry name" value="P-loop containing nucleoside triphosphate hydrolases"/>
    <property type="match status" value="1"/>
</dbReference>
<dbReference type="InterPro" id="IPR014001">
    <property type="entry name" value="Helicase_ATP-bd"/>
</dbReference>
<dbReference type="AlphaFoldDB" id="A0A2S5KSR3"/>
<comment type="caution">
    <text evidence="2">The sequence shown here is derived from an EMBL/GenBank/DDBJ whole genome shotgun (WGS) entry which is preliminary data.</text>
</comment>
<keyword evidence="2" id="KW-0540">Nuclease</keyword>
<dbReference type="InterPro" id="IPR007409">
    <property type="entry name" value="Restrct_endonuc_type1_HsdR_N"/>
</dbReference>
<dbReference type="InterPro" id="IPR027417">
    <property type="entry name" value="P-loop_NTPase"/>
</dbReference>
<dbReference type="PANTHER" id="PTHR42927">
    <property type="entry name" value="HELICASE SUPERFAMILY 1 AND 2 DOMAIN-CONTAINING PROTEIN"/>
    <property type="match status" value="1"/>
</dbReference>
<dbReference type="PROSITE" id="PS51192">
    <property type="entry name" value="HELICASE_ATP_BIND_1"/>
    <property type="match status" value="1"/>
</dbReference>
<organism evidence="2 3">
    <name type="scientific">Proteobacteria bacterium 228</name>
    <dbReference type="NCBI Taxonomy" id="2083153"/>
    <lineage>
        <taxon>Bacteria</taxon>
        <taxon>Pseudomonadati</taxon>
        <taxon>Pseudomonadota</taxon>
    </lineage>
</organism>
<keyword evidence="2" id="KW-0378">Hydrolase</keyword>
<name>A0A2S5KSR3_9PROT</name>
<dbReference type="GO" id="GO:0003677">
    <property type="term" value="F:DNA binding"/>
    <property type="evidence" value="ECO:0007669"/>
    <property type="project" value="UniProtKB-KW"/>
</dbReference>
<dbReference type="OrthoDB" id="9758243at2"/>
<gene>
    <name evidence="2" type="ORF">C4K68_08260</name>
</gene>
<dbReference type="Pfam" id="PF22679">
    <property type="entry name" value="T1R_D3-like"/>
    <property type="match status" value="1"/>
</dbReference>
<dbReference type="Gene3D" id="3.40.50.300">
    <property type="entry name" value="P-loop containing nucleotide triphosphate hydrolases"/>
    <property type="match status" value="2"/>
</dbReference>
<dbReference type="GO" id="GO:0005524">
    <property type="term" value="F:ATP binding"/>
    <property type="evidence" value="ECO:0007669"/>
    <property type="project" value="UniProtKB-KW"/>
</dbReference>
<dbReference type="SMART" id="SM00487">
    <property type="entry name" value="DEXDc"/>
    <property type="match status" value="1"/>
</dbReference>
<dbReference type="Pfam" id="PF04313">
    <property type="entry name" value="HSDR_N"/>
    <property type="match status" value="1"/>
</dbReference>
<proteinExistence type="predicted"/>
<sequence length="1059" mass="118912">MSHIHHECELERHIVGQLEAAGWRVGTSSAYDPARALYSEDVMGWLNDSQSAAMQKISALNGAGAETVVLDRLVKQLENKTDGGTVNTLRYGFAVAGGGTLAMSQALPEDERNETVIARYAQNRLRVVPQLRYSQDKADEIDLAFFINGIPVATVELKTDFTQSVEAAMQQYRQDRKPERKSGGLEPLLTFKRGAVVHFAMSDSDIRMATKLAGESTFFLPFNRGNAGAAGNPPGDNGTYPVSYFWEKVLQKDNWLHIFHRFVLQERKEVQDVHGKTTFREGLIFPRFHQWEGVTRMIDAVRVEGAGQPYLIQHSAGSGKTNTIAWTAHSLIRVRRPDGEPYFHSVIVVTDRQVLDQQLQEAIQQIEHQSGVVCAIDRQQSSLSKSQQLANAMVDGVPIIVCTLQTFPYAQKAILSEQHLRHRRFAIIIDEAHSSTSGSTADDLRYVLTGQSEEEWEQLSKEQRLSVWQSSRSRPGNASYFAFTATPKHSTLSLFGRPLNPAAPVSADNPPVPFHLYTMQQAIEEGFILDVLKNYTSYEVAFRIGSEMVDDKRVDEKSAGRKLARWLSLNPVNVGQKVELIVEHFRKNVAHLLGGQAKAMVVTSSRAAAVKYHLALEDYCRRKGYDNVQAMVAFSGDVLNKDVESSAYEAEHSFSEQNLNPGLHGRDMRKVFDTPDYRVMIVANKYQTGFDQPKLVAMYLDKKISGVEAVQTLSRLNRTFPGKDKTFVIDFANKAEEMLASFKTFYRDAQVADIQDPNIVYDIKQRLDGMFIYERAEVDAFGDAIVDPGVTHQKLFSLTQSATDRFNGKLKTLNDAIDQWDKAWEKAHDEGNDKEMEYADVQRADYCKARDELMIFSESLTKFVRSYEYIAQLIDFADPSLEAFASYARLLRKRLRGIVAEQVDLGDLKLSHYRIKAGDKLSGVNVVAETPGLYGITDNGLREARDREKRYLIELIERLNNAFGKDITDTDQVAFAVHVSEKLRADTVVMAQVQNNSMEQAMKADLPAKAIQAIASAMSSHTSMATRLLSDESTRELFLTVVYELLKKDESAELARAAR</sequence>
<evidence type="ECO:0000259" key="1">
    <source>
        <dbReference type="PROSITE" id="PS51192"/>
    </source>
</evidence>
<dbReference type="InterPro" id="IPR055180">
    <property type="entry name" value="HsdR_RecA-like_helicase_dom_2"/>
</dbReference>
<evidence type="ECO:0000313" key="3">
    <source>
        <dbReference type="Proteomes" id="UP000238196"/>
    </source>
</evidence>
<dbReference type="EMBL" id="PRLP01000024">
    <property type="protein sequence ID" value="PPC77891.1"/>
    <property type="molecule type" value="Genomic_DNA"/>
</dbReference>
<dbReference type="Gene3D" id="3.90.1570.50">
    <property type="match status" value="1"/>
</dbReference>
<dbReference type="GO" id="GO:0009035">
    <property type="term" value="F:type I site-specific deoxyribonuclease activity"/>
    <property type="evidence" value="ECO:0007669"/>
    <property type="project" value="UniProtKB-EC"/>
</dbReference>
<reference evidence="2 3" key="1">
    <citation type="submission" date="2018-02" db="EMBL/GenBank/DDBJ databases">
        <title>novel marine gammaproteobacteria from coastal saline agro ecosystem.</title>
        <authorList>
            <person name="Krishnan R."/>
            <person name="Ramesh Kumar N."/>
        </authorList>
    </citation>
    <scope>NUCLEOTIDE SEQUENCE [LARGE SCALE GENOMIC DNA]</scope>
    <source>
        <strain evidence="2 3">228</strain>
    </source>
</reference>
<evidence type="ECO:0000313" key="2">
    <source>
        <dbReference type="EMBL" id="PPC77891.1"/>
    </source>
</evidence>
<dbReference type="Proteomes" id="UP000238196">
    <property type="component" value="Unassembled WGS sequence"/>
</dbReference>
<dbReference type="PANTHER" id="PTHR42927:SF1">
    <property type="entry name" value="HELICASE SUPERFAMILY 1 AND 2 DOMAIN-CONTAINING PROTEIN"/>
    <property type="match status" value="1"/>
</dbReference>
<dbReference type="GO" id="GO:0009307">
    <property type="term" value="P:DNA restriction-modification system"/>
    <property type="evidence" value="ECO:0007669"/>
    <property type="project" value="UniProtKB-KW"/>
</dbReference>
<protein>
    <submittedName>
        <fullName evidence="2">Type I restriction endonuclease subunit R</fullName>
    </submittedName>
</protein>
<dbReference type="Pfam" id="PF18766">
    <property type="entry name" value="SWI2_SNF2"/>
    <property type="match status" value="1"/>
</dbReference>